<keyword evidence="5" id="KW-0346">Stress response</keyword>
<organism evidence="9 10">
    <name type="scientific">Hypsibius exemplaris</name>
    <name type="common">Freshwater tardigrade</name>
    <dbReference type="NCBI Taxonomy" id="2072580"/>
    <lineage>
        <taxon>Eukaryota</taxon>
        <taxon>Metazoa</taxon>
        <taxon>Ecdysozoa</taxon>
        <taxon>Tardigrada</taxon>
        <taxon>Eutardigrada</taxon>
        <taxon>Parachela</taxon>
        <taxon>Hypsibioidea</taxon>
        <taxon>Hypsibiidae</taxon>
        <taxon>Hypsibius</taxon>
    </lineage>
</organism>
<dbReference type="InterPro" id="IPR000425">
    <property type="entry name" value="MIP"/>
</dbReference>
<dbReference type="PANTHER" id="PTHR19139">
    <property type="entry name" value="AQUAPORIN TRANSPORTER"/>
    <property type="match status" value="1"/>
</dbReference>
<dbReference type="PRINTS" id="PR00783">
    <property type="entry name" value="MINTRINSICP"/>
</dbReference>
<dbReference type="Gene3D" id="1.20.1080.10">
    <property type="entry name" value="Glycerol uptake facilitator protein"/>
    <property type="match status" value="1"/>
</dbReference>
<keyword evidence="10" id="KW-1185">Reference proteome</keyword>
<comment type="similarity">
    <text evidence="2 7">Belongs to the MIP/aquaporin (TC 1.A.8) family.</text>
</comment>
<dbReference type="InterPro" id="IPR034294">
    <property type="entry name" value="Aquaporin_transptr"/>
</dbReference>
<evidence type="ECO:0000256" key="6">
    <source>
        <dbReference type="ARBA" id="ARBA00023136"/>
    </source>
</evidence>
<sequence length="282" mass="30505">MRERLRQVLEQYAKSPNWTPRQEARSPLFWKSIRAEFLGAFLLVIFSCSGDTYIGPVSYGCLTCVLTYTLRATGVHLNPMVTLAAVFLRSITPFRFVSFILAQSIGTLSGATVVSLGLSGNESHGTANPTLLVSQAKGFGYEFFATFVIILATASHLDATSSSPASSPSSSSSEESMFPLISGIAVGTASAFSRAATGGFLNPVRAFSLALFQETIWSTHYVYWVGPILGTLLAVFTYDFIRIRPPSSLPKYSTGNGHLSVVAKHEDEITQQDTEFTLATLS</sequence>
<feature type="transmembrane region" description="Helical" evidence="8">
    <location>
        <begin position="221"/>
        <end position="241"/>
    </location>
</feature>
<dbReference type="PANTHER" id="PTHR19139:SF199">
    <property type="entry name" value="MIP17260P"/>
    <property type="match status" value="1"/>
</dbReference>
<evidence type="ECO:0000256" key="1">
    <source>
        <dbReference type="ARBA" id="ARBA00004141"/>
    </source>
</evidence>
<dbReference type="SUPFAM" id="SSF81338">
    <property type="entry name" value="Aquaporin-like"/>
    <property type="match status" value="1"/>
</dbReference>
<reference evidence="10" key="1">
    <citation type="submission" date="2017-01" db="EMBL/GenBank/DDBJ databases">
        <title>Comparative genomics of anhydrobiosis in the tardigrade Hypsibius dujardini.</title>
        <authorList>
            <person name="Yoshida Y."/>
            <person name="Koutsovoulos G."/>
            <person name="Laetsch D."/>
            <person name="Stevens L."/>
            <person name="Kumar S."/>
            <person name="Horikawa D."/>
            <person name="Ishino K."/>
            <person name="Komine S."/>
            <person name="Tomita M."/>
            <person name="Blaxter M."/>
            <person name="Arakawa K."/>
        </authorList>
    </citation>
    <scope>NUCLEOTIDE SEQUENCE [LARGE SCALE GENOMIC DNA]</scope>
    <source>
        <strain evidence="10">Z151</strain>
    </source>
</reference>
<keyword evidence="4 8" id="KW-1133">Transmembrane helix</keyword>
<keyword evidence="7" id="KW-0813">Transport</keyword>
<comment type="subcellular location">
    <subcellularLocation>
        <location evidence="1">Membrane</location>
        <topology evidence="1">Multi-pass membrane protein</topology>
    </subcellularLocation>
</comment>
<feature type="transmembrane region" description="Helical" evidence="8">
    <location>
        <begin position="35"/>
        <end position="56"/>
    </location>
</feature>
<dbReference type="Proteomes" id="UP000192578">
    <property type="component" value="Unassembled WGS sequence"/>
</dbReference>
<proteinExistence type="inferred from homology"/>
<feature type="transmembrane region" description="Helical" evidence="8">
    <location>
        <begin position="68"/>
        <end position="88"/>
    </location>
</feature>
<dbReference type="Pfam" id="PF00230">
    <property type="entry name" value="MIP"/>
    <property type="match status" value="1"/>
</dbReference>
<protein>
    <submittedName>
        <fullName evidence="9">Aquaporin-1</fullName>
    </submittedName>
</protein>
<feature type="transmembrane region" description="Helical" evidence="8">
    <location>
        <begin position="100"/>
        <end position="118"/>
    </location>
</feature>
<evidence type="ECO:0000313" key="10">
    <source>
        <dbReference type="Proteomes" id="UP000192578"/>
    </source>
</evidence>
<dbReference type="AlphaFoldDB" id="A0A1W0XCJ4"/>
<comment type="caution">
    <text evidence="9">The sequence shown here is derived from an EMBL/GenBank/DDBJ whole genome shotgun (WGS) entry which is preliminary data.</text>
</comment>
<evidence type="ECO:0000256" key="2">
    <source>
        <dbReference type="ARBA" id="ARBA00006175"/>
    </source>
</evidence>
<dbReference type="EMBL" id="MTYJ01000003">
    <property type="protein sequence ID" value="OQV25199.1"/>
    <property type="molecule type" value="Genomic_DNA"/>
</dbReference>
<accession>A0A1W0XCJ4</accession>
<dbReference type="InterPro" id="IPR023271">
    <property type="entry name" value="Aquaporin-like"/>
</dbReference>
<evidence type="ECO:0000256" key="4">
    <source>
        <dbReference type="ARBA" id="ARBA00022989"/>
    </source>
</evidence>
<evidence type="ECO:0000313" key="9">
    <source>
        <dbReference type="EMBL" id="OQV25199.1"/>
    </source>
</evidence>
<name>A0A1W0XCJ4_HYPEX</name>
<evidence type="ECO:0000256" key="5">
    <source>
        <dbReference type="ARBA" id="ARBA00023016"/>
    </source>
</evidence>
<evidence type="ECO:0000256" key="7">
    <source>
        <dbReference type="RuleBase" id="RU000477"/>
    </source>
</evidence>
<feature type="transmembrane region" description="Helical" evidence="8">
    <location>
        <begin position="138"/>
        <end position="157"/>
    </location>
</feature>
<keyword evidence="3 7" id="KW-0812">Transmembrane</keyword>
<dbReference type="OrthoDB" id="3222at2759"/>
<gene>
    <name evidence="9" type="ORF">BV898_00888</name>
</gene>
<dbReference type="GO" id="GO:0005886">
    <property type="term" value="C:plasma membrane"/>
    <property type="evidence" value="ECO:0007669"/>
    <property type="project" value="TreeGrafter"/>
</dbReference>
<evidence type="ECO:0000256" key="8">
    <source>
        <dbReference type="SAM" id="Phobius"/>
    </source>
</evidence>
<keyword evidence="6 8" id="KW-0472">Membrane</keyword>
<dbReference type="GO" id="GO:0015250">
    <property type="term" value="F:water channel activity"/>
    <property type="evidence" value="ECO:0007669"/>
    <property type="project" value="TreeGrafter"/>
</dbReference>
<evidence type="ECO:0000256" key="3">
    <source>
        <dbReference type="ARBA" id="ARBA00022692"/>
    </source>
</evidence>